<sequence>MTRLSLVLIVFAYAATAGASECKPKKGMFHNEKGAKCHGGFEEGKGVGKSCEGGIKAEFTAETEAACVTENLVQSLRDQLPDVVIPDTYDLLPPEEVMDNLSLYDLVGLEEGSEKTIEFGGIMKAEWGCKVTYSMKDGHFQKQAECGFKGMQGRGPKNTGDDIYLEEN</sequence>
<name>A0A7S4HR25_9STRA</name>
<evidence type="ECO:0000313" key="2">
    <source>
        <dbReference type="EMBL" id="CAE2206795.1"/>
    </source>
</evidence>
<protein>
    <submittedName>
        <fullName evidence="2">Uncharacterized protein</fullName>
    </submittedName>
</protein>
<gene>
    <name evidence="2" type="ORF">OAUR00152_LOCUS2979</name>
</gene>
<organism evidence="2">
    <name type="scientific">Odontella aurita</name>
    <dbReference type="NCBI Taxonomy" id="265563"/>
    <lineage>
        <taxon>Eukaryota</taxon>
        <taxon>Sar</taxon>
        <taxon>Stramenopiles</taxon>
        <taxon>Ochrophyta</taxon>
        <taxon>Bacillariophyta</taxon>
        <taxon>Mediophyceae</taxon>
        <taxon>Biddulphiophycidae</taxon>
        <taxon>Eupodiscales</taxon>
        <taxon>Odontellaceae</taxon>
        <taxon>Odontella</taxon>
    </lineage>
</organism>
<feature type="chain" id="PRO_5031566466" evidence="1">
    <location>
        <begin position="20"/>
        <end position="168"/>
    </location>
</feature>
<feature type="signal peptide" evidence="1">
    <location>
        <begin position="1"/>
        <end position="19"/>
    </location>
</feature>
<accession>A0A7S4HR25</accession>
<reference evidence="2" key="1">
    <citation type="submission" date="2021-01" db="EMBL/GenBank/DDBJ databases">
        <authorList>
            <person name="Corre E."/>
            <person name="Pelletier E."/>
            <person name="Niang G."/>
            <person name="Scheremetjew M."/>
            <person name="Finn R."/>
            <person name="Kale V."/>
            <person name="Holt S."/>
            <person name="Cochrane G."/>
            <person name="Meng A."/>
            <person name="Brown T."/>
            <person name="Cohen L."/>
        </authorList>
    </citation>
    <scope>NUCLEOTIDE SEQUENCE</scope>
    <source>
        <strain evidence="2">Isolate 1302-5</strain>
    </source>
</reference>
<proteinExistence type="predicted"/>
<dbReference type="AlphaFoldDB" id="A0A7S4HR25"/>
<evidence type="ECO:0000256" key="1">
    <source>
        <dbReference type="SAM" id="SignalP"/>
    </source>
</evidence>
<dbReference type="EMBL" id="HBKQ01004361">
    <property type="protein sequence ID" value="CAE2206795.1"/>
    <property type="molecule type" value="Transcribed_RNA"/>
</dbReference>
<keyword evidence="1" id="KW-0732">Signal</keyword>